<reference evidence="1" key="1">
    <citation type="journal article" date="2023" name="Plant J.">
        <title>Genome sequences and population genomics provide insights into the demographic history, inbreeding, and mutation load of two 'living fossil' tree species of Dipteronia.</title>
        <authorList>
            <person name="Feng Y."/>
            <person name="Comes H.P."/>
            <person name="Chen J."/>
            <person name="Zhu S."/>
            <person name="Lu R."/>
            <person name="Zhang X."/>
            <person name="Li P."/>
            <person name="Qiu J."/>
            <person name="Olsen K.M."/>
            <person name="Qiu Y."/>
        </authorList>
    </citation>
    <scope>NUCLEOTIDE SEQUENCE</scope>
    <source>
        <strain evidence="1">NBL</strain>
    </source>
</reference>
<sequence length="196" mass="22797">MSLLEPCPHAPGKDIDVYLQPLIDELKELWNDGVDTYDVSIGQSFRLNACILWTINDFPTYGNLSSWSTKGYKACPQLEHVRHVTFGKNPNNVDRKRKRASIELNWTKKSIFFELEYWANLKIIHNLYVMHIEKNVCDNVLGTLLNLEGKTKDIIKARMDLEDMNIRPELHLQDVGTKYLKPPACYTFTIDERQKI</sequence>
<evidence type="ECO:0000313" key="2">
    <source>
        <dbReference type="Proteomes" id="UP001281410"/>
    </source>
</evidence>
<dbReference type="PANTHER" id="PTHR10775">
    <property type="entry name" value="OS08G0208400 PROTEIN"/>
    <property type="match status" value="1"/>
</dbReference>
<comment type="caution">
    <text evidence="1">The sequence shown here is derived from an EMBL/GenBank/DDBJ whole genome shotgun (WGS) entry which is preliminary data.</text>
</comment>
<dbReference type="AlphaFoldDB" id="A0AAE0B6V0"/>
<dbReference type="InterPro" id="IPR004242">
    <property type="entry name" value="Transposase_21"/>
</dbReference>
<proteinExistence type="predicted"/>
<organism evidence="1 2">
    <name type="scientific">Dipteronia sinensis</name>
    <dbReference type="NCBI Taxonomy" id="43782"/>
    <lineage>
        <taxon>Eukaryota</taxon>
        <taxon>Viridiplantae</taxon>
        <taxon>Streptophyta</taxon>
        <taxon>Embryophyta</taxon>
        <taxon>Tracheophyta</taxon>
        <taxon>Spermatophyta</taxon>
        <taxon>Magnoliopsida</taxon>
        <taxon>eudicotyledons</taxon>
        <taxon>Gunneridae</taxon>
        <taxon>Pentapetalae</taxon>
        <taxon>rosids</taxon>
        <taxon>malvids</taxon>
        <taxon>Sapindales</taxon>
        <taxon>Sapindaceae</taxon>
        <taxon>Hippocastanoideae</taxon>
        <taxon>Acereae</taxon>
        <taxon>Dipteronia</taxon>
    </lineage>
</organism>
<dbReference type="Proteomes" id="UP001281410">
    <property type="component" value="Unassembled WGS sequence"/>
</dbReference>
<dbReference type="Pfam" id="PF02992">
    <property type="entry name" value="Transposase_21"/>
    <property type="match status" value="1"/>
</dbReference>
<evidence type="ECO:0000313" key="1">
    <source>
        <dbReference type="EMBL" id="KAK3230397.1"/>
    </source>
</evidence>
<accession>A0AAE0B6V0</accession>
<dbReference type="PANTHER" id="PTHR10775:SF185">
    <property type="entry name" value="OS08G0208400 PROTEIN"/>
    <property type="match status" value="1"/>
</dbReference>
<protein>
    <submittedName>
        <fullName evidence="1">Uncharacterized protein</fullName>
    </submittedName>
</protein>
<keyword evidence="2" id="KW-1185">Reference proteome</keyword>
<gene>
    <name evidence="1" type="ORF">Dsin_002278</name>
</gene>
<dbReference type="EMBL" id="JANJYJ010000001">
    <property type="protein sequence ID" value="KAK3230397.1"/>
    <property type="molecule type" value="Genomic_DNA"/>
</dbReference>
<name>A0AAE0B6V0_9ROSI</name>